<dbReference type="AlphaFoldDB" id="A0A316KZ50"/>
<reference evidence="1 2" key="1">
    <citation type="submission" date="2018-05" db="EMBL/GenBank/DDBJ databases">
        <title>Complete genome sequence of Flagellimonas aquimarina ECD12 isolated from seaweed Ecklonia cava.</title>
        <authorList>
            <person name="Choi S."/>
            <person name="Seong C."/>
        </authorList>
    </citation>
    <scope>NUCLEOTIDE SEQUENCE [LARGE SCALE GENOMIC DNA]</scope>
    <source>
        <strain evidence="1 2">ECD12</strain>
    </source>
</reference>
<comment type="caution">
    <text evidence="1">The sequence shown here is derived from an EMBL/GenBank/DDBJ whole genome shotgun (WGS) entry which is preliminary data.</text>
</comment>
<gene>
    <name evidence="1" type="ORF">DKG77_11720</name>
</gene>
<evidence type="ECO:0000313" key="1">
    <source>
        <dbReference type="EMBL" id="PWL38896.1"/>
    </source>
</evidence>
<name>A0A316KZ50_9FLAO</name>
<evidence type="ECO:0000313" key="2">
    <source>
        <dbReference type="Proteomes" id="UP000245762"/>
    </source>
</evidence>
<dbReference type="RefSeq" id="WP_109663189.1">
    <property type="nucleotide sequence ID" value="NZ_QGEG01000002.1"/>
</dbReference>
<accession>A0A316KZ50</accession>
<keyword evidence="2" id="KW-1185">Reference proteome</keyword>
<sequence>MKLFPIAFIVFFNTTVVLGQSFDISHLDNRNNLNDLNLHWATAKLCKKYYEENDLLTAQQNKSTFTLPGGRSDYGCSVCVELLKNRHHSYFEYFAHRFLNDKRIQKNRTNVFTVNALRKEIAEKYLDSYNQSVNAVDTENMVFYQYDLITGYNVEMKELYIKMFYPHIKKIAYGTNGNLINAPHLERSLGTNGHPRGGLDLGTFKISMSEEQAQKIYGRYKNHFRPNPPFGVATKLHYAIRMAKEQNGQVRNFEIILKKAEFFLPLEEDIKRIQSKTVKIADMQENIFAEIIFDSEPTHTQLGYLTQKIKSTKAF</sequence>
<protein>
    <submittedName>
        <fullName evidence="1">Uncharacterized protein</fullName>
    </submittedName>
</protein>
<dbReference type="Proteomes" id="UP000245762">
    <property type="component" value="Unassembled WGS sequence"/>
</dbReference>
<organism evidence="1 2">
    <name type="scientific">Flagellimonas aquimarina</name>
    <dbReference type="NCBI Taxonomy" id="2201895"/>
    <lineage>
        <taxon>Bacteria</taxon>
        <taxon>Pseudomonadati</taxon>
        <taxon>Bacteroidota</taxon>
        <taxon>Flavobacteriia</taxon>
        <taxon>Flavobacteriales</taxon>
        <taxon>Flavobacteriaceae</taxon>
        <taxon>Flagellimonas</taxon>
    </lineage>
</organism>
<proteinExistence type="predicted"/>
<dbReference type="EMBL" id="QGEG01000002">
    <property type="protein sequence ID" value="PWL38896.1"/>
    <property type="molecule type" value="Genomic_DNA"/>
</dbReference>